<dbReference type="STRING" id="683228.GA0070617_3931"/>
<name>A0A1C6UY04_9ACTN</name>
<evidence type="ECO:0000313" key="2">
    <source>
        <dbReference type="EMBL" id="SCL58837.1"/>
    </source>
</evidence>
<gene>
    <name evidence="2" type="ORF">GA0070617_3931</name>
</gene>
<organism evidence="2 3">
    <name type="scientific">Micromonospora yangpuensis</name>
    <dbReference type="NCBI Taxonomy" id="683228"/>
    <lineage>
        <taxon>Bacteria</taxon>
        <taxon>Bacillati</taxon>
        <taxon>Actinomycetota</taxon>
        <taxon>Actinomycetes</taxon>
        <taxon>Micromonosporales</taxon>
        <taxon>Micromonosporaceae</taxon>
        <taxon>Micromonospora</taxon>
    </lineage>
</organism>
<dbReference type="Proteomes" id="UP000198937">
    <property type="component" value="Unassembled WGS sequence"/>
</dbReference>
<dbReference type="RefSeq" id="WP_091440366.1">
    <property type="nucleotide sequence ID" value="NZ_BMMJ01000002.1"/>
</dbReference>
<dbReference type="AlphaFoldDB" id="A0A1C6UY04"/>
<reference evidence="2 3" key="1">
    <citation type="submission" date="2016-06" db="EMBL/GenBank/DDBJ databases">
        <authorList>
            <person name="Kjaerup R.B."/>
            <person name="Dalgaard T.S."/>
            <person name="Juul-Madsen H.R."/>
        </authorList>
    </citation>
    <scope>NUCLEOTIDE SEQUENCE [LARGE SCALE GENOMIC DNA]</scope>
    <source>
        <strain evidence="2 3">DSM 45577</strain>
    </source>
</reference>
<sequence length="304" mass="32699">MSNSWNTGDLSLSDVPLPDDYLEASLAALTPQQREVLFGSALPDVRPSWPATPAGYGDLSVATSAQLRPGLSGTHPGGSTTGDLLSLARGVDDPAFVAALDEKGWVDRGPFLEILKLLRDDEIKFVAAQITDARSILNSHAVPQGARESVLRWAKDGVPARVIEVCPELYRALNEKSAGSYFPSRTWVYQDRKAAEVLRKDIQEHPHTSRGARKRIRHGGTAALGDAQFQVFYENPEQQKYLASGMNKVRFAAFSQAYERELARTAPGPSGTQSLAASATLPYGGQGAFGPQFPGGRPQGRGGP</sequence>
<dbReference type="EMBL" id="FMIA01000002">
    <property type="protein sequence ID" value="SCL58837.1"/>
    <property type="molecule type" value="Genomic_DNA"/>
</dbReference>
<evidence type="ECO:0000313" key="3">
    <source>
        <dbReference type="Proteomes" id="UP000198937"/>
    </source>
</evidence>
<evidence type="ECO:0000256" key="1">
    <source>
        <dbReference type="SAM" id="MobiDB-lite"/>
    </source>
</evidence>
<proteinExistence type="predicted"/>
<protein>
    <submittedName>
        <fullName evidence="2">Uncharacterized protein</fullName>
    </submittedName>
</protein>
<feature type="region of interest" description="Disordered" evidence="1">
    <location>
        <begin position="264"/>
        <end position="304"/>
    </location>
</feature>
<keyword evidence="3" id="KW-1185">Reference proteome</keyword>
<accession>A0A1C6UY04</accession>